<evidence type="ECO:0000256" key="1">
    <source>
        <dbReference type="SAM" id="MobiDB-lite"/>
    </source>
</evidence>
<protein>
    <submittedName>
        <fullName evidence="2">Uncharacterized protein</fullName>
    </submittedName>
</protein>
<gene>
    <name evidence="2" type="ORF">K432DRAFT_425759</name>
</gene>
<dbReference type="AlphaFoldDB" id="A0A8E2JFB9"/>
<dbReference type="OrthoDB" id="10547222at2759"/>
<evidence type="ECO:0000313" key="2">
    <source>
        <dbReference type="EMBL" id="OCK80418.1"/>
    </source>
</evidence>
<feature type="region of interest" description="Disordered" evidence="1">
    <location>
        <begin position="30"/>
        <end position="70"/>
    </location>
</feature>
<evidence type="ECO:0000313" key="3">
    <source>
        <dbReference type="Proteomes" id="UP000250266"/>
    </source>
</evidence>
<feature type="region of interest" description="Disordered" evidence="1">
    <location>
        <begin position="116"/>
        <end position="168"/>
    </location>
</feature>
<keyword evidence="3" id="KW-1185">Reference proteome</keyword>
<feature type="compositionally biased region" description="Acidic residues" evidence="1">
    <location>
        <begin position="142"/>
        <end position="152"/>
    </location>
</feature>
<accession>A0A8E2JFB9</accession>
<dbReference type="EMBL" id="KV744960">
    <property type="protein sequence ID" value="OCK80418.1"/>
    <property type="molecule type" value="Genomic_DNA"/>
</dbReference>
<sequence>MAHKYLRRLRQGKQARFRYRKWPVDKEKLERFRKKHLGRNSRSPSEDTPPPITYSEELRGSQHSNESLRPIDSSLHASEKAFSNETLHRMNETGLVLVDSLAAMDYEPSDIHSMANPGHDTAVVSGSASDFSSEQIVPNEQLSEDWPVEDDPENLHTQGSANESSQPDLLLSNFLTPPAKEAVAEVASVCLELQKAHGTEIKDEEFWKGLVENRHEVLRLIRKLSRALVTQKDVRETKAHLKILSDQFKMTFKDAQSAEVAMMSQLAQIIREMEQEHHEAWTFDLVKLCDTRHSEDQEASRVVVYCVSAMNDT</sequence>
<organism evidence="2 3">
    <name type="scientific">Lepidopterella palustris CBS 459.81</name>
    <dbReference type="NCBI Taxonomy" id="1314670"/>
    <lineage>
        <taxon>Eukaryota</taxon>
        <taxon>Fungi</taxon>
        <taxon>Dikarya</taxon>
        <taxon>Ascomycota</taxon>
        <taxon>Pezizomycotina</taxon>
        <taxon>Dothideomycetes</taxon>
        <taxon>Pleosporomycetidae</taxon>
        <taxon>Mytilinidiales</taxon>
        <taxon>Argynnaceae</taxon>
        <taxon>Lepidopterella</taxon>
    </lineage>
</organism>
<feature type="compositionally biased region" description="Polar residues" evidence="1">
    <location>
        <begin position="155"/>
        <end position="167"/>
    </location>
</feature>
<proteinExistence type="predicted"/>
<name>A0A8E2JFB9_9PEZI</name>
<reference evidence="2 3" key="1">
    <citation type="journal article" date="2016" name="Nat. Commun.">
        <title>Ectomycorrhizal ecology is imprinted in the genome of the dominant symbiotic fungus Cenococcum geophilum.</title>
        <authorList>
            <consortium name="DOE Joint Genome Institute"/>
            <person name="Peter M."/>
            <person name="Kohler A."/>
            <person name="Ohm R.A."/>
            <person name="Kuo A."/>
            <person name="Krutzmann J."/>
            <person name="Morin E."/>
            <person name="Arend M."/>
            <person name="Barry K.W."/>
            <person name="Binder M."/>
            <person name="Choi C."/>
            <person name="Clum A."/>
            <person name="Copeland A."/>
            <person name="Grisel N."/>
            <person name="Haridas S."/>
            <person name="Kipfer T."/>
            <person name="LaButti K."/>
            <person name="Lindquist E."/>
            <person name="Lipzen A."/>
            <person name="Maire R."/>
            <person name="Meier B."/>
            <person name="Mihaltcheva S."/>
            <person name="Molinier V."/>
            <person name="Murat C."/>
            <person name="Poggeler S."/>
            <person name="Quandt C.A."/>
            <person name="Sperisen C."/>
            <person name="Tritt A."/>
            <person name="Tisserant E."/>
            <person name="Crous P.W."/>
            <person name="Henrissat B."/>
            <person name="Nehls U."/>
            <person name="Egli S."/>
            <person name="Spatafora J.W."/>
            <person name="Grigoriev I.V."/>
            <person name="Martin F.M."/>
        </authorList>
    </citation>
    <scope>NUCLEOTIDE SEQUENCE [LARGE SCALE GENOMIC DNA]</scope>
    <source>
        <strain evidence="2 3">CBS 459.81</strain>
    </source>
</reference>
<dbReference type="Proteomes" id="UP000250266">
    <property type="component" value="Unassembled WGS sequence"/>
</dbReference>
<feature type="compositionally biased region" description="Polar residues" evidence="1">
    <location>
        <begin position="124"/>
        <end position="141"/>
    </location>
</feature>